<feature type="transmembrane region" description="Helical" evidence="1">
    <location>
        <begin position="103"/>
        <end position="127"/>
    </location>
</feature>
<proteinExistence type="predicted"/>
<feature type="transmembrane region" description="Helical" evidence="1">
    <location>
        <begin position="62"/>
        <end position="82"/>
    </location>
</feature>
<dbReference type="Proteomes" id="UP000228952">
    <property type="component" value="Unassembled WGS sequence"/>
</dbReference>
<accession>A0A2M7W169</accession>
<dbReference type="PANTHER" id="PTHR39084">
    <property type="entry name" value="MEMBRANE PROTEIN-RELATED"/>
    <property type="match status" value="1"/>
</dbReference>
<feature type="transmembrane region" description="Helical" evidence="1">
    <location>
        <begin position="397"/>
        <end position="418"/>
    </location>
</feature>
<feature type="transmembrane region" description="Helical" evidence="1">
    <location>
        <begin position="293"/>
        <end position="310"/>
    </location>
</feature>
<keyword evidence="1" id="KW-1133">Transmembrane helix</keyword>
<comment type="caution">
    <text evidence="3">The sequence shown here is derived from an EMBL/GenBank/DDBJ whole genome shotgun (WGS) entry which is preliminary data.</text>
</comment>
<feature type="domain" description="DUF4010" evidence="2">
    <location>
        <begin position="207"/>
        <end position="427"/>
    </location>
</feature>
<feature type="transmembrane region" description="Helical" evidence="1">
    <location>
        <begin position="231"/>
        <end position="249"/>
    </location>
</feature>
<feature type="transmembrane region" description="Helical" evidence="1">
    <location>
        <begin position="6"/>
        <end position="22"/>
    </location>
</feature>
<evidence type="ECO:0000313" key="4">
    <source>
        <dbReference type="Proteomes" id="UP000228952"/>
    </source>
</evidence>
<keyword evidence="1" id="KW-0472">Membrane</keyword>
<dbReference type="PANTHER" id="PTHR39084:SF1">
    <property type="entry name" value="DUF4010 DOMAIN-CONTAINING PROTEIN"/>
    <property type="match status" value="1"/>
</dbReference>
<dbReference type="AlphaFoldDB" id="A0A2M7W169"/>
<reference evidence="4" key="1">
    <citation type="submission" date="2017-09" db="EMBL/GenBank/DDBJ databases">
        <title>Depth-based differentiation of microbial function through sediment-hosted aquifers and enrichment of novel symbionts in the deep terrestrial subsurface.</title>
        <authorList>
            <person name="Probst A.J."/>
            <person name="Ladd B."/>
            <person name="Jarett J.K."/>
            <person name="Geller-Mcgrath D.E."/>
            <person name="Sieber C.M.K."/>
            <person name="Emerson J.B."/>
            <person name="Anantharaman K."/>
            <person name="Thomas B.C."/>
            <person name="Malmstrom R."/>
            <person name="Stieglmeier M."/>
            <person name="Klingl A."/>
            <person name="Woyke T."/>
            <person name="Ryan C.M."/>
            <person name="Banfield J.F."/>
        </authorList>
    </citation>
    <scope>NUCLEOTIDE SEQUENCE [LARGE SCALE GENOMIC DNA]</scope>
</reference>
<feature type="transmembrane region" description="Helical" evidence="1">
    <location>
        <begin position="261"/>
        <end position="281"/>
    </location>
</feature>
<feature type="transmembrane region" description="Helical" evidence="1">
    <location>
        <begin position="147"/>
        <end position="164"/>
    </location>
</feature>
<dbReference type="EMBL" id="PFQB01000099">
    <property type="protein sequence ID" value="PJA12914.1"/>
    <property type="molecule type" value="Genomic_DNA"/>
</dbReference>
<sequence>MNNYTVLIPILLSSIMGFTNYLKGMREESTSMKSSLIGGVRTFFLLSLAGLLSGWLYTSGNLSYALLLSISVFFLIVGYFIVTAAQDKNASFSDELSAILAHLLSFLWVASALPQPILVAVFVSTIFILEQREFLVSLKEKVNVKEFSQIIIFLVIALIVLPFLPNTNFALRDVGIDPAIFGITNGAVAKLAVLGLFNPYKLWFFVVFVSGLDIIGYLFKKAMSGSTSTILSAMIGGFVSSTSTTIGLAQKSKTSSNVYQLVAGALLANVISFVQITILIAPISIGLLRTVSPFLLTLILVGTIAAIIILQKEKVGNTTKAEKAPEPKANPLLVVDEPVFRLGPAIKFAFILTLVKIVATVSLELIGSSGFILTSFIASFTGIDAITITLAELFNKASVTMAMASSVFILINGVNLGSKMLYTILSGSKRFFNLFALNTTIMLLVATTVQLLFSK</sequence>
<evidence type="ECO:0000313" key="3">
    <source>
        <dbReference type="EMBL" id="PJA12914.1"/>
    </source>
</evidence>
<feature type="transmembrane region" description="Helical" evidence="1">
    <location>
        <begin position="34"/>
        <end position="56"/>
    </location>
</feature>
<evidence type="ECO:0000259" key="2">
    <source>
        <dbReference type="Pfam" id="PF13194"/>
    </source>
</evidence>
<feature type="transmembrane region" description="Helical" evidence="1">
    <location>
        <begin position="430"/>
        <end position="453"/>
    </location>
</feature>
<dbReference type="InterPro" id="IPR025105">
    <property type="entry name" value="DUF4010"/>
</dbReference>
<feature type="transmembrane region" description="Helical" evidence="1">
    <location>
        <begin position="202"/>
        <end position="219"/>
    </location>
</feature>
<dbReference type="Pfam" id="PF13194">
    <property type="entry name" value="DUF4010"/>
    <property type="match status" value="1"/>
</dbReference>
<name>A0A2M7W169_9BACT</name>
<protein>
    <recommendedName>
        <fullName evidence="2">DUF4010 domain-containing protein</fullName>
    </recommendedName>
</protein>
<feature type="transmembrane region" description="Helical" evidence="1">
    <location>
        <begin position="176"/>
        <end position="196"/>
    </location>
</feature>
<organism evidence="3 4">
    <name type="scientific">Candidatus Dojkabacteria bacterium CG_4_10_14_0_2_um_filter_Dojkabacteria_WS6_41_15</name>
    <dbReference type="NCBI Taxonomy" id="2014249"/>
    <lineage>
        <taxon>Bacteria</taxon>
        <taxon>Candidatus Dojkabacteria</taxon>
    </lineage>
</organism>
<evidence type="ECO:0000256" key="1">
    <source>
        <dbReference type="SAM" id="Phobius"/>
    </source>
</evidence>
<gene>
    <name evidence="3" type="ORF">COX64_03925</name>
</gene>
<keyword evidence="1" id="KW-0812">Transmembrane</keyword>